<reference evidence="4 5" key="2">
    <citation type="submission" date="2013-09" db="EMBL/GenBank/DDBJ databases">
        <title>Whole genome comparison of six Crocosphaera watsonii strains with differing phenotypes.</title>
        <authorList>
            <person name="Bench S.R."/>
            <person name="Heller P."/>
            <person name="Frank I."/>
            <person name="Arciniega M."/>
            <person name="Shilova I.N."/>
            <person name="Zehr J.P."/>
        </authorList>
    </citation>
    <scope>NUCLEOTIDE SEQUENCE [LARGE SCALE GENOMIC DNA]</scope>
    <source>
        <strain evidence="4 5">WH 0005</strain>
    </source>
</reference>
<dbReference type="InterPro" id="IPR011990">
    <property type="entry name" value="TPR-like_helical_dom_sf"/>
</dbReference>
<dbReference type="Gene3D" id="1.25.40.10">
    <property type="entry name" value="Tetratricopeptide repeat domain"/>
    <property type="match status" value="3"/>
</dbReference>
<dbReference type="PROSITE" id="PS50293">
    <property type="entry name" value="TPR_REGION"/>
    <property type="match status" value="5"/>
</dbReference>
<dbReference type="GO" id="GO:0046813">
    <property type="term" value="P:receptor-mediated virion attachment to host cell"/>
    <property type="evidence" value="ECO:0007669"/>
    <property type="project" value="TreeGrafter"/>
</dbReference>
<dbReference type="PANTHER" id="PTHR44858">
    <property type="entry name" value="TETRATRICOPEPTIDE REPEAT PROTEIN 6"/>
    <property type="match status" value="1"/>
</dbReference>
<dbReference type="PANTHER" id="PTHR44858:SF1">
    <property type="entry name" value="UDP-N-ACETYLGLUCOSAMINE--PEPTIDE N-ACETYLGLUCOSAMINYLTRANSFERASE SPINDLY-RELATED"/>
    <property type="match status" value="1"/>
</dbReference>
<feature type="repeat" description="TPR" evidence="3">
    <location>
        <begin position="351"/>
        <end position="384"/>
    </location>
</feature>
<reference evidence="4 5" key="1">
    <citation type="submission" date="2013-01" db="EMBL/GenBank/DDBJ databases">
        <authorList>
            <person name="Bench S."/>
        </authorList>
    </citation>
    <scope>NUCLEOTIDE SEQUENCE [LARGE SCALE GENOMIC DNA]</scope>
    <source>
        <strain evidence="4 5">WH 0005</strain>
    </source>
</reference>
<dbReference type="InterPro" id="IPR009003">
    <property type="entry name" value="Peptidase_S1_PA"/>
</dbReference>
<evidence type="ECO:0000256" key="3">
    <source>
        <dbReference type="PROSITE-ProRule" id="PRU00339"/>
    </source>
</evidence>
<keyword evidence="2 3" id="KW-0802">TPR repeat</keyword>
<feature type="repeat" description="TPR" evidence="3">
    <location>
        <begin position="249"/>
        <end position="282"/>
    </location>
</feature>
<feature type="repeat" description="TPR" evidence="3">
    <location>
        <begin position="385"/>
        <end position="418"/>
    </location>
</feature>
<dbReference type="PROSITE" id="PS50005">
    <property type="entry name" value="TPR"/>
    <property type="match status" value="6"/>
</dbReference>
<dbReference type="SUPFAM" id="SSF50494">
    <property type="entry name" value="Trypsin-like serine proteases"/>
    <property type="match status" value="1"/>
</dbReference>
<dbReference type="InterPro" id="IPR043504">
    <property type="entry name" value="Peptidase_S1_PA_chymotrypsin"/>
</dbReference>
<proteinExistence type="predicted"/>
<dbReference type="Pfam" id="PF13414">
    <property type="entry name" value="TPR_11"/>
    <property type="match status" value="2"/>
</dbReference>
<feature type="repeat" description="TPR" evidence="3">
    <location>
        <begin position="317"/>
        <end position="350"/>
    </location>
</feature>
<dbReference type="Pfam" id="PF13432">
    <property type="entry name" value="TPR_16"/>
    <property type="match status" value="1"/>
</dbReference>
<dbReference type="EMBL" id="CAQL01000356">
    <property type="protein sequence ID" value="CCQ55308.1"/>
    <property type="molecule type" value="Genomic_DNA"/>
</dbReference>
<name>T2IQL1_CROWT</name>
<dbReference type="GO" id="GO:0009279">
    <property type="term" value="C:cell outer membrane"/>
    <property type="evidence" value="ECO:0007669"/>
    <property type="project" value="TreeGrafter"/>
</dbReference>
<dbReference type="InterPro" id="IPR050498">
    <property type="entry name" value="Ycf3"/>
</dbReference>
<dbReference type="InterPro" id="IPR019734">
    <property type="entry name" value="TPR_rpt"/>
</dbReference>
<dbReference type="Proteomes" id="UP000017981">
    <property type="component" value="Unassembled WGS sequence"/>
</dbReference>
<dbReference type="AlphaFoldDB" id="T2IQL1"/>
<dbReference type="SMART" id="SM00028">
    <property type="entry name" value="TPR"/>
    <property type="match status" value="6"/>
</dbReference>
<accession>T2IQL1</accession>
<sequence>MNSPLLPTILLGTIATVTLIQPVAVSLSPTEINDKAKQFIVKIDGSDAAPKGNGSGSIIGRNGNNYQVLTNWHVVSESDNFNDYKIQTSDGTIHAVTQIKRLNGADLAIINFSSSNSYSVAKLGDSRNLTEGQTIHFSGYPAQKPRSYLFYPNQNINGFIPTASAEDGYEIIFTGAIVPGMSGSPLLNENGEIIGIYGRGGFGGPLYSIRVNTAISLAQQQGLNIASGSPSPPSNLTTTPITREPQLTAVEWFNKGEDLGKNEDYLEAINAFTQAIRLNPNYNIFYYNRGVAYNKLGNYQRAIEDHNQAIRLDPNYVFAYVSRGFSYIQLGDYQRAIEDLNKAIRLDPNSAFAYSNRGLSYGKLGDYQRAIEDLNKAIRLDPNFAIAYNNRGFFYNKLGNYQKAIENLNKAIRLKPNLPNAYNHRGFAYEKLGNYQRAIENYEEAIRLDPNYTTAKRNLESILRRR</sequence>
<dbReference type="RefSeq" id="WP_021832738.1">
    <property type="nucleotide sequence ID" value="NZ_CAQL01000356.1"/>
</dbReference>
<evidence type="ECO:0000313" key="4">
    <source>
        <dbReference type="EMBL" id="CCQ55308.1"/>
    </source>
</evidence>
<gene>
    <name evidence="4" type="ORF">CWATWH0005_5268</name>
</gene>
<dbReference type="Pfam" id="PF13365">
    <property type="entry name" value="Trypsin_2"/>
    <property type="match status" value="1"/>
</dbReference>
<evidence type="ECO:0000313" key="5">
    <source>
        <dbReference type="Proteomes" id="UP000017981"/>
    </source>
</evidence>
<keyword evidence="1" id="KW-0677">Repeat</keyword>
<organism evidence="4 5">
    <name type="scientific">Crocosphaera watsonii WH 0005</name>
    <dbReference type="NCBI Taxonomy" id="423472"/>
    <lineage>
        <taxon>Bacteria</taxon>
        <taxon>Bacillati</taxon>
        <taxon>Cyanobacteriota</taxon>
        <taxon>Cyanophyceae</taxon>
        <taxon>Oscillatoriophycideae</taxon>
        <taxon>Chroococcales</taxon>
        <taxon>Aphanothecaceae</taxon>
        <taxon>Crocosphaera</taxon>
    </lineage>
</organism>
<comment type="caution">
    <text evidence="4">The sequence shown here is derived from an EMBL/GenBank/DDBJ whole genome shotgun (WGS) entry which is preliminary data.</text>
</comment>
<feature type="repeat" description="TPR" evidence="3">
    <location>
        <begin position="419"/>
        <end position="452"/>
    </location>
</feature>
<dbReference type="Gene3D" id="2.40.10.10">
    <property type="entry name" value="Trypsin-like serine proteases"/>
    <property type="match status" value="2"/>
</dbReference>
<feature type="repeat" description="TPR" evidence="3">
    <location>
        <begin position="283"/>
        <end position="316"/>
    </location>
</feature>
<evidence type="ECO:0000256" key="1">
    <source>
        <dbReference type="ARBA" id="ARBA00022737"/>
    </source>
</evidence>
<dbReference type="SUPFAM" id="SSF48452">
    <property type="entry name" value="TPR-like"/>
    <property type="match status" value="1"/>
</dbReference>
<protein>
    <submittedName>
        <fullName evidence="4">Uncharacterized protein</fullName>
    </submittedName>
</protein>
<evidence type="ECO:0000256" key="2">
    <source>
        <dbReference type="ARBA" id="ARBA00022803"/>
    </source>
</evidence>